<keyword evidence="3" id="KW-0969">Cilium</keyword>
<evidence type="ECO:0000313" key="4">
    <source>
        <dbReference type="Proteomes" id="UP000006056"/>
    </source>
</evidence>
<dbReference type="RefSeq" id="WP_014785697.1">
    <property type="nucleotide sequence ID" value="NC_018014.1"/>
</dbReference>
<dbReference type="InterPro" id="IPR001543">
    <property type="entry name" value="FliN-like_C"/>
</dbReference>
<dbReference type="SUPFAM" id="SSF101801">
    <property type="entry name" value="Surface presentation of antigens (SPOA)"/>
    <property type="match status" value="1"/>
</dbReference>
<dbReference type="Pfam" id="PF01052">
    <property type="entry name" value="FliMN_C"/>
    <property type="match status" value="1"/>
</dbReference>
<sequence>MSALETSLAVTDPVGITPTPSQDTMTRGAIRSIPFRLAVTIPVSGLKLRSLRELGIGELFVTDIAASEDVPVFLGGALLGYAELDNVDGAMAVRMTRLS</sequence>
<dbReference type="Gene3D" id="2.30.330.10">
    <property type="entry name" value="SpoA-like"/>
    <property type="match status" value="1"/>
</dbReference>
<keyword evidence="3" id="KW-0966">Cell projection</keyword>
<accession>I3ZFW0</accession>
<feature type="domain" description="Flagellar motor switch protein FliN-like C-terminal" evidence="2">
    <location>
        <begin position="30"/>
        <end position="98"/>
    </location>
</feature>
<dbReference type="KEGG" id="trs:Terro_1836"/>
<dbReference type="EMBL" id="CP003379">
    <property type="protein sequence ID" value="AFL88128.1"/>
    <property type="molecule type" value="Genomic_DNA"/>
</dbReference>
<dbReference type="STRING" id="926566.Terro_1836"/>
<organism evidence="3 4">
    <name type="scientific">Terriglobus roseus (strain DSM 18391 / NRRL B-41598 / KBS 63)</name>
    <dbReference type="NCBI Taxonomy" id="926566"/>
    <lineage>
        <taxon>Bacteria</taxon>
        <taxon>Pseudomonadati</taxon>
        <taxon>Acidobacteriota</taxon>
        <taxon>Terriglobia</taxon>
        <taxon>Terriglobales</taxon>
        <taxon>Acidobacteriaceae</taxon>
        <taxon>Terriglobus</taxon>
    </lineage>
</organism>
<evidence type="ECO:0000256" key="1">
    <source>
        <dbReference type="SAM" id="MobiDB-lite"/>
    </source>
</evidence>
<dbReference type="AlphaFoldDB" id="I3ZFW0"/>
<dbReference type="InterPro" id="IPR036429">
    <property type="entry name" value="SpoA-like_sf"/>
</dbReference>
<dbReference type="Proteomes" id="UP000006056">
    <property type="component" value="Chromosome"/>
</dbReference>
<protein>
    <submittedName>
        <fullName evidence="3">Flagellar motor switch/type III secretory pathway protein</fullName>
    </submittedName>
</protein>
<dbReference type="OrthoDB" id="122025at2"/>
<evidence type="ECO:0000313" key="3">
    <source>
        <dbReference type="EMBL" id="AFL88128.1"/>
    </source>
</evidence>
<gene>
    <name evidence="3" type="ordered locus">Terro_1836</name>
</gene>
<keyword evidence="4" id="KW-1185">Reference proteome</keyword>
<evidence type="ECO:0000259" key="2">
    <source>
        <dbReference type="Pfam" id="PF01052"/>
    </source>
</evidence>
<name>I3ZFW0_TERRK</name>
<reference evidence="3 4" key="1">
    <citation type="submission" date="2012-06" db="EMBL/GenBank/DDBJ databases">
        <title>Complete genome of Terriglobus roseus DSM 18391.</title>
        <authorList>
            <consortium name="US DOE Joint Genome Institute (JGI-PGF)"/>
            <person name="Lucas S."/>
            <person name="Copeland A."/>
            <person name="Lapidus A."/>
            <person name="Glavina del Rio T."/>
            <person name="Dalin E."/>
            <person name="Tice H."/>
            <person name="Bruce D."/>
            <person name="Goodwin L."/>
            <person name="Pitluck S."/>
            <person name="Peters L."/>
            <person name="Mikhailova N."/>
            <person name="Munk A.C.C."/>
            <person name="Kyrpides N."/>
            <person name="Mavromatis K."/>
            <person name="Ivanova N."/>
            <person name="Brettin T."/>
            <person name="Detter J.C."/>
            <person name="Han C."/>
            <person name="Larimer F."/>
            <person name="Land M."/>
            <person name="Hauser L."/>
            <person name="Markowitz V."/>
            <person name="Cheng J.-F."/>
            <person name="Hugenholtz P."/>
            <person name="Woyke T."/>
            <person name="Wu D."/>
            <person name="Brambilla E."/>
            <person name="Klenk H.-P."/>
            <person name="Eisen J.A."/>
        </authorList>
    </citation>
    <scope>NUCLEOTIDE SEQUENCE [LARGE SCALE GENOMIC DNA]</scope>
    <source>
        <strain evidence="4">DSM 18391 / NRRL B-41598 / KBS 63</strain>
    </source>
</reference>
<feature type="region of interest" description="Disordered" evidence="1">
    <location>
        <begin position="1"/>
        <end position="25"/>
    </location>
</feature>
<dbReference type="HOGENOM" id="CLU_2319148_0_0_0"/>
<proteinExistence type="predicted"/>
<keyword evidence="3" id="KW-0282">Flagellum</keyword>